<keyword evidence="4" id="KW-1185">Reference proteome</keyword>
<feature type="compositionally biased region" description="Polar residues" evidence="1">
    <location>
        <begin position="162"/>
        <end position="172"/>
    </location>
</feature>
<organism evidence="3 4">
    <name type="scientific">Massarina eburnea CBS 473.64</name>
    <dbReference type="NCBI Taxonomy" id="1395130"/>
    <lineage>
        <taxon>Eukaryota</taxon>
        <taxon>Fungi</taxon>
        <taxon>Dikarya</taxon>
        <taxon>Ascomycota</taxon>
        <taxon>Pezizomycotina</taxon>
        <taxon>Dothideomycetes</taxon>
        <taxon>Pleosporomycetidae</taxon>
        <taxon>Pleosporales</taxon>
        <taxon>Massarineae</taxon>
        <taxon>Massarinaceae</taxon>
        <taxon>Massarina</taxon>
    </lineage>
</organism>
<dbReference type="Proteomes" id="UP000799753">
    <property type="component" value="Unassembled WGS sequence"/>
</dbReference>
<accession>A0A6A6RV82</accession>
<feature type="region of interest" description="Disordered" evidence="1">
    <location>
        <begin position="139"/>
        <end position="172"/>
    </location>
</feature>
<evidence type="ECO:0000256" key="1">
    <source>
        <dbReference type="SAM" id="MobiDB-lite"/>
    </source>
</evidence>
<reference evidence="3" key="1">
    <citation type="journal article" date="2020" name="Stud. Mycol.">
        <title>101 Dothideomycetes genomes: a test case for predicting lifestyles and emergence of pathogens.</title>
        <authorList>
            <person name="Haridas S."/>
            <person name="Albert R."/>
            <person name="Binder M."/>
            <person name="Bloem J."/>
            <person name="Labutti K."/>
            <person name="Salamov A."/>
            <person name="Andreopoulos B."/>
            <person name="Baker S."/>
            <person name="Barry K."/>
            <person name="Bills G."/>
            <person name="Bluhm B."/>
            <person name="Cannon C."/>
            <person name="Castanera R."/>
            <person name="Culley D."/>
            <person name="Daum C."/>
            <person name="Ezra D."/>
            <person name="Gonzalez J."/>
            <person name="Henrissat B."/>
            <person name="Kuo A."/>
            <person name="Liang C."/>
            <person name="Lipzen A."/>
            <person name="Lutzoni F."/>
            <person name="Magnuson J."/>
            <person name="Mondo S."/>
            <person name="Nolan M."/>
            <person name="Ohm R."/>
            <person name="Pangilinan J."/>
            <person name="Park H.-J."/>
            <person name="Ramirez L."/>
            <person name="Alfaro M."/>
            <person name="Sun H."/>
            <person name="Tritt A."/>
            <person name="Yoshinaga Y."/>
            <person name="Zwiers L.-H."/>
            <person name="Turgeon B."/>
            <person name="Goodwin S."/>
            <person name="Spatafora J."/>
            <person name="Crous P."/>
            <person name="Grigoriev I."/>
        </authorList>
    </citation>
    <scope>NUCLEOTIDE SEQUENCE</scope>
    <source>
        <strain evidence="3">CBS 473.64</strain>
    </source>
</reference>
<evidence type="ECO:0000313" key="3">
    <source>
        <dbReference type="EMBL" id="KAF2639446.1"/>
    </source>
</evidence>
<sequence length="204" mass="22520">MPTTLQTVILPRADATPSPSSGAIQISPRMSKPAIEKISPKVIVTIISTCGGVVLFVVLMGLAHCLRKRRNKKRAKKQQRQHDFETWIRPNQGISPYAGMNNDSSADIDMDRVSTHVHTGATPRLDHVQLASLEPVAEYRQGRKQSPCPLREMSRPHAVPDRSSNSMMDTVHSSGTMGGPVDIMGVQNPKQVYDPVSRTTYYYG</sequence>
<evidence type="ECO:0000313" key="4">
    <source>
        <dbReference type="Proteomes" id="UP000799753"/>
    </source>
</evidence>
<evidence type="ECO:0000256" key="2">
    <source>
        <dbReference type="SAM" id="Phobius"/>
    </source>
</evidence>
<protein>
    <submittedName>
        <fullName evidence="3">Uncharacterized protein</fullName>
    </submittedName>
</protein>
<proteinExistence type="predicted"/>
<dbReference type="AlphaFoldDB" id="A0A6A6RV82"/>
<name>A0A6A6RV82_9PLEO</name>
<keyword evidence="2" id="KW-0472">Membrane</keyword>
<feature type="transmembrane region" description="Helical" evidence="2">
    <location>
        <begin position="42"/>
        <end position="66"/>
    </location>
</feature>
<dbReference type="EMBL" id="MU006786">
    <property type="protein sequence ID" value="KAF2639446.1"/>
    <property type="molecule type" value="Genomic_DNA"/>
</dbReference>
<keyword evidence="2" id="KW-0812">Transmembrane</keyword>
<keyword evidence="2" id="KW-1133">Transmembrane helix</keyword>
<gene>
    <name evidence="3" type="ORF">P280DRAFT_518868</name>
</gene>